<dbReference type="EMBL" id="CAJNOC010006815">
    <property type="protein sequence ID" value="CAF1086466.1"/>
    <property type="molecule type" value="Genomic_DNA"/>
</dbReference>
<organism evidence="1 2">
    <name type="scientific">Brachionus calyciflorus</name>
    <dbReference type="NCBI Taxonomy" id="104777"/>
    <lineage>
        <taxon>Eukaryota</taxon>
        <taxon>Metazoa</taxon>
        <taxon>Spiralia</taxon>
        <taxon>Gnathifera</taxon>
        <taxon>Rotifera</taxon>
        <taxon>Eurotatoria</taxon>
        <taxon>Monogononta</taxon>
        <taxon>Pseudotrocha</taxon>
        <taxon>Ploima</taxon>
        <taxon>Brachionidae</taxon>
        <taxon>Brachionus</taxon>
    </lineage>
</organism>
<gene>
    <name evidence="1" type="ORF">OXX778_LOCUS20451</name>
</gene>
<evidence type="ECO:0000313" key="2">
    <source>
        <dbReference type="Proteomes" id="UP000663879"/>
    </source>
</evidence>
<proteinExistence type="predicted"/>
<reference evidence="1" key="1">
    <citation type="submission" date="2021-02" db="EMBL/GenBank/DDBJ databases">
        <authorList>
            <person name="Nowell W R."/>
        </authorList>
    </citation>
    <scope>NUCLEOTIDE SEQUENCE</scope>
    <source>
        <strain evidence="1">Ploen Becks lab</strain>
    </source>
</reference>
<dbReference type="Proteomes" id="UP000663879">
    <property type="component" value="Unassembled WGS sequence"/>
</dbReference>
<evidence type="ECO:0000313" key="1">
    <source>
        <dbReference type="EMBL" id="CAF1086466.1"/>
    </source>
</evidence>
<keyword evidence="2" id="KW-1185">Reference proteome</keyword>
<name>A0A814MZX5_9BILA</name>
<comment type="caution">
    <text evidence="1">The sequence shown here is derived from an EMBL/GenBank/DDBJ whole genome shotgun (WGS) entry which is preliminary data.</text>
</comment>
<accession>A0A814MZX5</accession>
<dbReference type="AlphaFoldDB" id="A0A814MZX5"/>
<protein>
    <submittedName>
        <fullName evidence="1">Uncharacterized protein</fullName>
    </submittedName>
</protein>
<sequence length="91" mass="10509">MANRNNKILLKLLCTSTFRAKATRRISSSTRIERKLSDLDFADDIAQLENDPKRAHEESNNYSENSKEVVINAEKTVEMVFRNRKQPTSHS</sequence>